<accession>A0A317E5Y6</accession>
<evidence type="ECO:0000256" key="1">
    <source>
        <dbReference type="SAM" id="Coils"/>
    </source>
</evidence>
<dbReference type="InterPro" id="IPR012683">
    <property type="entry name" value="CHP02302_TM"/>
</dbReference>
<name>A0A317E5Y6_9PROT</name>
<sequence>MADDPLPLRRRLTATRLALAAEALLPALLPGLGVVGLFLALALGGVFGLLPGTLHAVLLGLFGLALVLGWRRVPAALRLPAEPLARRRLETDNAVPHRALETLEDTLSGSGPDPVAEALWQAHRERAAQAAARLRLHGPRPVVARHDPWALRALVVLALVVTGIAAGPEAPERLRDALVPHFGKPAAGAAGDAAGYTAWITPPAYTRLPPLYLGEQGQAPGQPLRIAAGSIVMARLHGVGSGGVAFGEDIVPLDAIETGSFAGEVPVRAGDRLRFLDGTSEIASWPLEVLADKAPTVAFAAPPSATERQALRIAYLATDDYGVAGVQLSIRLAGRGEPLVVPLGGATGRPEAKSVTFRDLTAHPWAGLEVTLELTATDALDQTGHSAPVIVTLPERQFRHPVARAIIEQRKRLVAKPAERRQVALALGDIAARIDAYGGRMPVYLGLTLSAITLFRNAEKAKDAEVVDLLWEIALDLDEGRVPNAQAALRAAQDALEEALQSGASDAEIARLMEELRQAMAEYLQALAEEAMRRGFDQAQPLPGGDMMTSRDLERMLDEAQRAAESGSREAARQMLQNLREMLENLQAAQGMMQNGDAQALNEGMNQLNDMLREQGQLRDQSFAEQQRREGGTPGQRGRPGQQQSGQQQPGQGQPGQSGQPGDLSGQAESQEGLRQQLGDLLRQLDEAGLPLPDALTRAERAMDQAREALEGNNPGAAAAAQGEALSALREGMQALGEQMAQQLGIERGQGRAGSSQPGSERDPLGRPRPGRDYGSGDDVRVPTEAEARRVREILDELQRRAGDRSRSQDELDYIRRLLERF</sequence>
<feature type="transmembrane region" description="Helical" evidence="3">
    <location>
        <begin position="149"/>
        <end position="167"/>
    </location>
</feature>
<evidence type="ECO:0000256" key="2">
    <source>
        <dbReference type="SAM" id="MobiDB-lite"/>
    </source>
</evidence>
<feature type="compositionally biased region" description="Low complexity" evidence="2">
    <location>
        <begin position="636"/>
        <end position="671"/>
    </location>
</feature>
<keyword evidence="5" id="KW-1185">Reference proteome</keyword>
<dbReference type="Proteomes" id="UP000246077">
    <property type="component" value="Unassembled WGS sequence"/>
</dbReference>
<keyword evidence="3" id="KW-1133">Transmembrane helix</keyword>
<dbReference type="OrthoDB" id="8477685at2"/>
<keyword evidence="3" id="KW-0472">Membrane</keyword>
<dbReference type="NCBIfam" id="TIGR02302">
    <property type="entry name" value="aProt_lowcomp"/>
    <property type="match status" value="1"/>
</dbReference>
<evidence type="ECO:0000256" key="3">
    <source>
        <dbReference type="SAM" id="Phobius"/>
    </source>
</evidence>
<evidence type="ECO:0000313" key="4">
    <source>
        <dbReference type="EMBL" id="PWR21754.1"/>
    </source>
</evidence>
<organism evidence="4 5">
    <name type="scientific">Zavarzinia compransoris</name>
    <dbReference type="NCBI Taxonomy" id="1264899"/>
    <lineage>
        <taxon>Bacteria</taxon>
        <taxon>Pseudomonadati</taxon>
        <taxon>Pseudomonadota</taxon>
        <taxon>Alphaproteobacteria</taxon>
        <taxon>Rhodospirillales</taxon>
        <taxon>Zavarziniaceae</taxon>
        <taxon>Zavarzinia</taxon>
    </lineage>
</organism>
<dbReference type="AlphaFoldDB" id="A0A317E5Y6"/>
<reference evidence="5" key="1">
    <citation type="submission" date="2018-05" db="EMBL/GenBank/DDBJ databases">
        <title>Zavarzinia sp. HR-AS.</title>
        <authorList>
            <person name="Lee Y."/>
            <person name="Jeon C.O."/>
        </authorList>
    </citation>
    <scope>NUCLEOTIDE SEQUENCE [LARGE SCALE GENOMIC DNA]</scope>
    <source>
        <strain evidence="5">DSM 1231</strain>
    </source>
</reference>
<keyword evidence="1" id="KW-0175">Coiled coil</keyword>
<feature type="compositionally biased region" description="Basic and acidic residues" evidence="2">
    <location>
        <begin position="778"/>
        <end position="789"/>
    </location>
</feature>
<feature type="coiled-coil region" evidence="1">
    <location>
        <begin position="482"/>
        <end position="592"/>
    </location>
</feature>
<feature type="region of interest" description="Disordered" evidence="2">
    <location>
        <begin position="730"/>
        <end position="789"/>
    </location>
</feature>
<feature type="region of interest" description="Disordered" evidence="2">
    <location>
        <begin position="622"/>
        <end position="671"/>
    </location>
</feature>
<feature type="transmembrane region" description="Helical" evidence="3">
    <location>
        <begin position="17"/>
        <end position="43"/>
    </location>
</feature>
<dbReference type="EMBL" id="QGLF01000002">
    <property type="protein sequence ID" value="PWR21754.1"/>
    <property type="molecule type" value="Genomic_DNA"/>
</dbReference>
<feature type="compositionally biased region" description="Basic and acidic residues" evidence="2">
    <location>
        <begin position="760"/>
        <end position="772"/>
    </location>
</feature>
<proteinExistence type="predicted"/>
<keyword evidence="3" id="KW-0812">Transmembrane</keyword>
<comment type="caution">
    <text evidence="4">The sequence shown here is derived from an EMBL/GenBank/DDBJ whole genome shotgun (WGS) entry which is preliminary data.</text>
</comment>
<gene>
    <name evidence="4" type="ORF">DKG75_07105</name>
</gene>
<dbReference type="Pfam" id="PF13779">
    <property type="entry name" value="DUF4175"/>
    <property type="match status" value="1"/>
</dbReference>
<evidence type="ECO:0000313" key="5">
    <source>
        <dbReference type="Proteomes" id="UP000246077"/>
    </source>
</evidence>
<feature type="transmembrane region" description="Helical" evidence="3">
    <location>
        <begin position="49"/>
        <end position="70"/>
    </location>
</feature>
<protein>
    <submittedName>
        <fullName evidence="4">TIGR02302 family protein</fullName>
    </submittedName>
</protein>
<dbReference type="RefSeq" id="WP_109920399.1">
    <property type="nucleotide sequence ID" value="NZ_QGLF01000002.1"/>
</dbReference>